<geneLocation type="mitochondrion" evidence="17"/>
<evidence type="ECO:0000256" key="6">
    <source>
        <dbReference type="ARBA" id="ARBA00022660"/>
    </source>
</evidence>
<evidence type="ECO:0000256" key="7">
    <source>
        <dbReference type="ARBA" id="ARBA00022692"/>
    </source>
</evidence>
<organism evidence="17">
    <name type="scientific">Amara aulica</name>
    <name type="common">Ground beetle</name>
    <name type="synonym">Curtonotus aulicus</name>
    <dbReference type="NCBI Taxonomy" id="536885"/>
    <lineage>
        <taxon>Eukaryota</taxon>
        <taxon>Metazoa</taxon>
        <taxon>Ecdysozoa</taxon>
        <taxon>Arthropoda</taxon>
        <taxon>Hexapoda</taxon>
        <taxon>Insecta</taxon>
        <taxon>Pterygota</taxon>
        <taxon>Neoptera</taxon>
        <taxon>Endopterygota</taxon>
        <taxon>Coleoptera</taxon>
        <taxon>Adephaga</taxon>
        <taxon>Caraboidea</taxon>
        <taxon>Carabidae</taxon>
        <taxon>Harpalinae</taxon>
        <taxon>Zabrini</taxon>
        <taxon>Amara</taxon>
    </lineage>
</organism>
<comment type="catalytic activity">
    <reaction evidence="15">
        <text>a ubiquinone + NADH + 5 H(+)(in) = a ubiquinol + NAD(+) + 4 H(+)(out)</text>
        <dbReference type="Rhea" id="RHEA:29091"/>
        <dbReference type="Rhea" id="RHEA-COMP:9565"/>
        <dbReference type="Rhea" id="RHEA-COMP:9566"/>
        <dbReference type="ChEBI" id="CHEBI:15378"/>
        <dbReference type="ChEBI" id="CHEBI:16389"/>
        <dbReference type="ChEBI" id="CHEBI:17976"/>
        <dbReference type="ChEBI" id="CHEBI:57540"/>
        <dbReference type="ChEBI" id="CHEBI:57945"/>
        <dbReference type="EC" id="7.1.1.2"/>
    </reaction>
</comment>
<sequence length="171" mass="20204">MLLLFSLLLTVIFLFLKHPMSMGLILLTQTLIISLISNFYTYSSWFSYILFLIMIGGMLVLFMYMTSIASNEMFTFSIKMSLLIMFMMMILMMMYFFIDYMLINSILKNSNLMEFFNINLMMKNENLLSLNMIYNMPNNLISLLLMNYLFLTLIATVKITNINYGPLRQKF</sequence>
<keyword evidence="5" id="KW-0813">Transport</keyword>
<feature type="transmembrane region" description="Helical" evidence="16">
    <location>
        <begin position="140"/>
        <end position="160"/>
    </location>
</feature>
<protein>
    <recommendedName>
        <fullName evidence="4">NADH-ubiquinone oxidoreductase chain 6</fullName>
        <ecNumber evidence="3">7.1.1.2</ecNumber>
    </recommendedName>
    <alternativeName>
        <fullName evidence="14">NADH dehydrogenase subunit 6</fullName>
    </alternativeName>
</protein>
<dbReference type="InterPro" id="IPR050269">
    <property type="entry name" value="ComplexI_Subunit6"/>
</dbReference>
<dbReference type="PANTHER" id="PTHR11435">
    <property type="entry name" value="NADH UBIQUINONE OXIDOREDUCTASE SUBUNIT ND6"/>
    <property type="match status" value="1"/>
</dbReference>
<keyword evidence="8" id="KW-1278">Translocase</keyword>
<keyword evidence="9" id="KW-0249">Electron transport</keyword>
<dbReference type="EC" id="7.1.1.2" evidence="3"/>
<accession>A0A6G7GCV2</accession>
<dbReference type="EMBL" id="MN335930">
    <property type="protein sequence ID" value="QIH96329.1"/>
    <property type="molecule type" value="Genomic_DNA"/>
</dbReference>
<evidence type="ECO:0000256" key="2">
    <source>
        <dbReference type="ARBA" id="ARBA00005698"/>
    </source>
</evidence>
<keyword evidence="7 16" id="KW-0812">Transmembrane</keyword>
<feature type="transmembrane region" description="Helical" evidence="16">
    <location>
        <begin position="76"/>
        <end position="98"/>
    </location>
</feature>
<evidence type="ECO:0000256" key="10">
    <source>
        <dbReference type="ARBA" id="ARBA00022989"/>
    </source>
</evidence>
<evidence type="ECO:0000256" key="9">
    <source>
        <dbReference type="ARBA" id="ARBA00022982"/>
    </source>
</evidence>
<reference evidence="17" key="1">
    <citation type="journal article" date="2020" name="Genes (Basel)">
        <title>The Mitochondrial Genome of Amara aulica (Coleoptera, Carabidae, Harpalinae) and Insights into the Phylogeny of Ground Beetles.</title>
        <authorList>
            <person name="Li Z."/>
            <person name="Li X."/>
            <person name="Song N."/>
            <person name="Tang H."/>
            <person name="Yin X."/>
        </authorList>
    </citation>
    <scope>NUCLEOTIDE SEQUENCE</scope>
</reference>
<keyword evidence="12 17" id="KW-0496">Mitochondrion</keyword>
<evidence type="ECO:0000256" key="15">
    <source>
        <dbReference type="ARBA" id="ARBA00049551"/>
    </source>
</evidence>
<evidence type="ECO:0000256" key="16">
    <source>
        <dbReference type="SAM" id="Phobius"/>
    </source>
</evidence>
<evidence type="ECO:0000313" key="17">
    <source>
        <dbReference type="EMBL" id="QIH96329.1"/>
    </source>
</evidence>
<evidence type="ECO:0000256" key="5">
    <source>
        <dbReference type="ARBA" id="ARBA00022448"/>
    </source>
</evidence>
<keyword evidence="13 16" id="KW-0472">Membrane</keyword>
<dbReference type="GO" id="GO:0008137">
    <property type="term" value="F:NADH dehydrogenase (ubiquinone) activity"/>
    <property type="evidence" value="ECO:0007669"/>
    <property type="project" value="UniProtKB-EC"/>
</dbReference>
<keyword evidence="10 16" id="KW-1133">Transmembrane helix</keyword>
<evidence type="ECO:0000256" key="12">
    <source>
        <dbReference type="ARBA" id="ARBA00023128"/>
    </source>
</evidence>
<evidence type="ECO:0000256" key="14">
    <source>
        <dbReference type="ARBA" id="ARBA00031019"/>
    </source>
</evidence>
<name>A0A6G7GCV2_AMAAU</name>
<evidence type="ECO:0000256" key="13">
    <source>
        <dbReference type="ARBA" id="ARBA00023136"/>
    </source>
</evidence>
<dbReference type="PANTHER" id="PTHR11435:SF1">
    <property type="entry name" value="NADH-UBIQUINONE OXIDOREDUCTASE CHAIN 6"/>
    <property type="match status" value="1"/>
</dbReference>
<evidence type="ECO:0000256" key="4">
    <source>
        <dbReference type="ARBA" id="ARBA00021095"/>
    </source>
</evidence>
<keyword evidence="11" id="KW-0520">NAD</keyword>
<comment type="subcellular location">
    <subcellularLocation>
        <location evidence="1">Mitochondrion membrane</location>
        <topology evidence="1">Multi-pass membrane protein</topology>
    </subcellularLocation>
</comment>
<dbReference type="AlphaFoldDB" id="A0A6G7GCV2"/>
<comment type="similarity">
    <text evidence="2">Belongs to the complex I subunit 6 family.</text>
</comment>
<gene>
    <name evidence="17" type="primary">nad6</name>
</gene>
<keyword evidence="6" id="KW-0679">Respiratory chain</keyword>
<feature type="transmembrane region" description="Helical" evidence="16">
    <location>
        <begin position="44"/>
        <end position="64"/>
    </location>
</feature>
<proteinExistence type="inferred from homology"/>
<evidence type="ECO:0000256" key="11">
    <source>
        <dbReference type="ARBA" id="ARBA00023027"/>
    </source>
</evidence>
<evidence type="ECO:0000256" key="1">
    <source>
        <dbReference type="ARBA" id="ARBA00004225"/>
    </source>
</evidence>
<dbReference type="GO" id="GO:0031966">
    <property type="term" value="C:mitochondrial membrane"/>
    <property type="evidence" value="ECO:0007669"/>
    <property type="project" value="UniProtKB-SubCell"/>
</dbReference>
<evidence type="ECO:0000256" key="8">
    <source>
        <dbReference type="ARBA" id="ARBA00022967"/>
    </source>
</evidence>
<evidence type="ECO:0000256" key="3">
    <source>
        <dbReference type="ARBA" id="ARBA00012944"/>
    </source>
</evidence>